<dbReference type="PANTHER" id="PTHR47266">
    <property type="entry name" value="ENDONUCLEASE-RELATED"/>
    <property type="match status" value="1"/>
</dbReference>
<feature type="non-terminal residue" evidence="2">
    <location>
        <position position="189"/>
    </location>
</feature>
<dbReference type="Proteomes" id="UP001159363">
    <property type="component" value="Chromosome 8"/>
</dbReference>
<dbReference type="InterPro" id="IPR052160">
    <property type="entry name" value="Gypsy_RT_Integrase-like"/>
</dbReference>
<comment type="caution">
    <text evidence="2">The sequence shown here is derived from an EMBL/GenBank/DDBJ whole genome shotgun (WGS) entry which is preliminary data.</text>
</comment>
<keyword evidence="3" id="KW-1185">Reference proteome</keyword>
<reference evidence="2 3" key="1">
    <citation type="submission" date="2023-02" db="EMBL/GenBank/DDBJ databases">
        <title>LHISI_Scaffold_Assembly.</title>
        <authorList>
            <person name="Stuart O.P."/>
            <person name="Cleave R."/>
            <person name="Magrath M.J.L."/>
            <person name="Mikheyev A.S."/>
        </authorList>
    </citation>
    <scope>NUCLEOTIDE SEQUENCE [LARGE SCALE GENOMIC DNA]</scope>
    <source>
        <strain evidence="2">Daus_M_001</strain>
        <tissue evidence="2">Leg muscle</tissue>
    </source>
</reference>
<accession>A0ABQ9GTN2</accession>
<gene>
    <name evidence="2" type="ORF">PR048_023290</name>
</gene>
<protein>
    <recommendedName>
        <fullName evidence="1">Integrase zinc-binding domain-containing protein</fullName>
    </recommendedName>
</protein>
<feature type="domain" description="Integrase zinc-binding" evidence="1">
    <location>
        <begin position="44"/>
        <end position="91"/>
    </location>
</feature>
<proteinExistence type="predicted"/>
<evidence type="ECO:0000313" key="3">
    <source>
        <dbReference type="Proteomes" id="UP001159363"/>
    </source>
</evidence>
<evidence type="ECO:0000259" key="1">
    <source>
        <dbReference type="Pfam" id="PF17921"/>
    </source>
</evidence>
<sequence>MLQMFTDFYKWQREDDGRSNISTYRMVKDLIFQVYRFKKNKLFVPIKVRDLVLKYFHSSTSWGHMGKKKTRTLIMRKSFWPGMGRDIDTFVFLVHCQDPEFWFAFNSVPHSATGFSPYKIFLGRELPVPLLNAIAKRYNSDRLENNFQESELVLCRRYVQSEKVDYFSTKLVMPFHGPFYILRFLGHVT</sequence>
<dbReference type="EMBL" id="JARBHB010000009">
    <property type="protein sequence ID" value="KAJ8875395.1"/>
    <property type="molecule type" value="Genomic_DNA"/>
</dbReference>
<dbReference type="InterPro" id="IPR041588">
    <property type="entry name" value="Integrase_H2C2"/>
</dbReference>
<dbReference type="Pfam" id="PF17921">
    <property type="entry name" value="Integrase_H2C2"/>
    <property type="match status" value="1"/>
</dbReference>
<organism evidence="2 3">
    <name type="scientific">Dryococelus australis</name>
    <dbReference type="NCBI Taxonomy" id="614101"/>
    <lineage>
        <taxon>Eukaryota</taxon>
        <taxon>Metazoa</taxon>
        <taxon>Ecdysozoa</taxon>
        <taxon>Arthropoda</taxon>
        <taxon>Hexapoda</taxon>
        <taxon>Insecta</taxon>
        <taxon>Pterygota</taxon>
        <taxon>Neoptera</taxon>
        <taxon>Polyneoptera</taxon>
        <taxon>Phasmatodea</taxon>
        <taxon>Verophasmatodea</taxon>
        <taxon>Anareolatae</taxon>
        <taxon>Phasmatidae</taxon>
        <taxon>Eurycanthinae</taxon>
        <taxon>Dryococelus</taxon>
    </lineage>
</organism>
<dbReference type="Gene3D" id="1.10.340.70">
    <property type="match status" value="1"/>
</dbReference>
<name>A0ABQ9GTN2_9NEOP</name>
<evidence type="ECO:0000313" key="2">
    <source>
        <dbReference type="EMBL" id="KAJ8875395.1"/>
    </source>
</evidence>